<organism evidence="1">
    <name type="scientific">marine metagenome</name>
    <dbReference type="NCBI Taxonomy" id="408172"/>
    <lineage>
        <taxon>unclassified sequences</taxon>
        <taxon>metagenomes</taxon>
        <taxon>ecological metagenomes</taxon>
    </lineage>
</organism>
<feature type="non-terminal residue" evidence="1">
    <location>
        <position position="1"/>
    </location>
</feature>
<evidence type="ECO:0000313" key="1">
    <source>
        <dbReference type="EMBL" id="SVC75230.1"/>
    </source>
</evidence>
<name>A0A382PR14_9ZZZZ</name>
<dbReference type="AlphaFoldDB" id="A0A382PR14"/>
<accession>A0A382PR14</accession>
<dbReference type="EMBL" id="UINC01108834">
    <property type="protein sequence ID" value="SVC75230.1"/>
    <property type="molecule type" value="Genomic_DNA"/>
</dbReference>
<feature type="non-terminal residue" evidence="1">
    <location>
        <position position="77"/>
    </location>
</feature>
<proteinExistence type="predicted"/>
<protein>
    <submittedName>
        <fullName evidence="1">Uncharacterized protein</fullName>
    </submittedName>
</protein>
<reference evidence="1" key="1">
    <citation type="submission" date="2018-05" db="EMBL/GenBank/DDBJ databases">
        <authorList>
            <person name="Lanie J.A."/>
            <person name="Ng W.-L."/>
            <person name="Kazmierczak K.M."/>
            <person name="Andrzejewski T.M."/>
            <person name="Davidsen T.M."/>
            <person name="Wayne K.J."/>
            <person name="Tettelin H."/>
            <person name="Glass J.I."/>
            <person name="Rusch D."/>
            <person name="Podicherti R."/>
            <person name="Tsui H.-C.T."/>
            <person name="Winkler M.E."/>
        </authorList>
    </citation>
    <scope>NUCLEOTIDE SEQUENCE</scope>
</reference>
<gene>
    <name evidence="1" type="ORF">METZ01_LOCUS328084</name>
</gene>
<sequence>MTTTVECQALFHQFIDFISQNKDFSVRETEKVTPTLDIDREVRKLEISYESDSSVSIKVSGKNKIPYDCRHLGFRGS</sequence>